<dbReference type="EMBL" id="CAAALY010012319">
    <property type="protein sequence ID" value="VEL11613.1"/>
    <property type="molecule type" value="Genomic_DNA"/>
</dbReference>
<accession>A0A3S5CDA3</accession>
<dbReference type="AlphaFoldDB" id="A0A3S5CDA3"/>
<evidence type="ECO:0000313" key="2">
    <source>
        <dbReference type="Proteomes" id="UP000784294"/>
    </source>
</evidence>
<keyword evidence="2" id="KW-1185">Reference proteome</keyword>
<comment type="caution">
    <text evidence="1">The sequence shown here is derived from an EMBL/GenBank/DDBJ whole genome shotgun (WGS) entry which is preliminary data.</text>
</comment>
<organism evidence="1 2">
    <name type="scientific">Protopolystoma xenopodis</name>
    <dbReference type="NCBI Taxonomy" id="117903"/>
    <lineage>
        <taxon>Eukaryota</taxon>
        <taxon>Metazoa</taxon>
        <taxon>Spiralia</taxon>
        <taxon>Lophotrochozoa</taxon>
        <taxon>Platyhelminthes</taxon>
        <taxon>Monogenea</taxon>
        <taxon>Polyopisthocotylea</taxon>
        <taxon>Polystomatidea</taxon>
        <taxon>Polystomatidae</taxon>
        <taxon>Protopolystoma</taxon>
    </lineage>
</organism>
<name>A0A3S5CDA3_9PLAT</name>
<dbReference type="Proteomes" id="UP000784294">
    <property type="component" value="Unassembled WGS sequence"/>
</dbReference>
<evidence type="ECO:0000313" key="1">
    <source>
        <dbReference type="EMBL" id="VEL11613.1"/>
    </source>
</evidence>
<proteinExistence type="predicted"/>
<gene>
    <name evidence="1" type="ORF">PXEA_LOCUS5053</name>
</gene>
<reference evidence="1" key="1">
    <citation type="submission" date="2018-11" db="EMBL/GenBank/DDBJ databases">
        <authorList>
            <consortium name="Pathogen Informatics"/>
        </authorList>
    </citation>
    <scope>NUCLEOTIDE SEQUENCE</scope>
</reference>
<sequence length="86" mass="9727">MVVINRFMSYSMYTPRVEMPTRGKLNLFWRSGSMAGVAMIIRLVSCFVCSVEYVKFVSSMFGLCQPIGEPGPMIDVSLHKSRINKV</sequence>
<protein>
    <submittedName>
        <fullName evidence="1">Uncharacterized protein</fullName>
    </submittedName>
</protein>